<evidence type="ECO:0000256" key="11">
    <source>
        <dbReference type="ARBA" id="ARBA00030422"/>
    </source>
</evidence>
<gene>
    <name evidence="14" type="primary">PAM16</name>
    <name evidence="14" type="ORF">H4R26_002593</name>
</gene>
<evidence type="ECO:0000256" key="1">
    <source>
        <dbReference type="ARBA" id="ARBA00004637"/>
    </source>
</evidence>
<keyword evidence="5" id="KW-0813">Transport</keyword>
<dbReference type="PANTHER" id="PTHR12388">
    <property type="entry name" value="MITOCHONDRIA ASSOCIATED GRANULOCYTE MACROPHAGE CSF SIGNALING MOLECULE"/>
    <property type="match status" value="1"/>
</dbReference>
<dbReference type="InterPro" id="IPR036869">
    <property type="entry name" value="J_dom_sf"/>
</dbReference>
<dbReference type="GO" id="GO:0030150">
    <property type="term" value="P:protein import into mitochondrial matrix"/>
    <property type="evidence" value="ECO:0007669"/>
    <property type="project" value="InterPro"/>
</dbReference>
<evidence type="ECO:0000256" key="2">
    <source>
        <dbReference type="ARBA" id="ARBA00008817"/>
    </source>
</evidence>
<dbReference type="Gene3D" id="1.10.287.110">
    <property type="entry name" value="DnaJ domain"/>
    <property type="match status" value="1"/>
</dbReference>
<evidence type="ECO:0000256" key="5">
    <source>
        <dbReference type="ARBA" id="ARBA00022448"/>
    </source>
</evidence>
<evidence type="ECO:0000256" key="7">
    <source>
        <dbReference type="ARBA" id="ARBA00022927"/>
    </source>
</evidence>
<dbReference type="AlphaFoldDB" id="A0A9W8EJD0"/>
<dbReference type="Proteomes" id="UP001150907">
    <property type="component" value="Unassembled WGS sequence"/>
</dbReference>
<comment type="caution">
    <text evidence="14">The sequence shown here is derived from an EMBL/GenBank/DDBJ whole genome shotgun (WGS) entry which is preliminary data.</text>
</comment>
<keyword evidence="8" id="KW-0811">Translocation</keyword>
<dbReference type="PANTHER" id="PTHR12388:SF0">
    <property type="entry name" value="MITOCHONDRIAL IMPORT INNER MEMBRANE TRANSLOCASE SUBUNIT TIM16"/>
    <property type="match status" value="1"/>
</dbReference>
<keyword evidence="6" id="KW-0999">Mitochondrion inner membrane</keyword>
<evidence type="ECO:0000256" key="4">
    <source>
        <dbReference type="ARBA" id="ARBA00020721"/>
    </source>
</evidence>
<dbReference type="Pfam" id="PF03656">
    <property type="entry name" value="Pam16"/>
    <property type="match status" value="1"/>
</dbReference>
<organism evidence="14 15">
    <name type="scientific">Coemansia thaxteri</name>
    <dbReference type="NCBI Taxonomy" id="2663907"/>
    <lineage>
        <taxon>Eukaryota</taxon>
        <taxon>Fungi</taxon>
        <taxon>Fungi incertae sedis</taxon>
        <taxon>Zoopagomycota</taxon>
        <taxon>Kickxellomycotina</taxon>
        <taxon>Kickxellomycetes</taxon>
        <taxon>Kickxellales</taxon>
        <taxon>Kickxellaceae</taxon>
        <taxon>Coemansia</taxon>
    </lineage>
</organism>
<evidence type="ECO:0000256" key="12">
    <source>
        <dbReference type="ARBA" id="ARBA00031407"/>
    </source>
</evidence>
<evidence type="ECO:0000256" key="13">
    <source>
        <dbReference type="SAM" id="MobiDB-lite"/>
    </source>
</evidence>
<keyword evidence="10" id="KW-0472">Membrane</keyword>
<keyword evidence="7" id="KW-0653">Protein transport</keyword>
<accession>A0A9W8EJD0</accession>
<keyword evidence="9" id="KW-0496">Mitochondrion</keyword>
<sequence length="145" mass="15833">MSAPKAIIQMLMTGTRIVGRAFGDAYKQATINSAAARAAAGNLKESADGDRMTKASGITVDESAKILNIEDVGNKEEMTKRFEHLFEANDPKQGGSIYLQSKVIRARERIEMHWAQEKVKAEQEQLAESTNSEAPSDASKPPQKP</sequence>
<evidence type="ECO:0000256" key="10">
    <source>
        <dbReference type="ARBA" id="ARBA00023136"/>
    </source>
</evidence>
<protein>
    <recommendedName>
        <fullName evidence="4">Mitochondrial import inner membrane translocase subunit TIM16</fullName>
    </recommendedName>
    <alternativeName>
        <fullName evidence="3">Mitochondrial import inner membrane translocase subunit tim16</fullName>
    </alternativeName>
    <alternativeName>
        <fullName evidence="11 12">Presequence translocated-associated motor subunit PAM16</fullName>
    </alternativeName>
</protein>
<evidence type="ECO:0000313" key="14">
    <source>
        <dbReference type="EMBL" id="KAJ2004286.1"/>
    </source>
</evidence>
<proteinExistence type="inferred from homology"/>
<evidence type="ECO:0000313" key="15">
    <source>
        <dbReference type="Proteomes" id="UP001150907"/>
    </source>
</evidence>
<comment type="similarity">
    <text evidence="2">Belongs to the TIM16/PAM16 family.</text>
</comment>
<dbReference type="GO" id="GO:0005744">
    <property type="term" value="C:TIM23 mitochondrial import inner membrane translocase complex"/>
    <property type="evidence" value="ECO:0007669"/>
    <property type="project" value="InterPro"/>
</dbReference>
<dbReference type="FunFam" id="1.10.287.110:FF:000006">
    <property type="entry name" value="Import inner membrane translocase subunit TIM16"/>
    <property type="match status" value="1"/>
</dbReference>
<name>A0A9W8EJD0_9FUNG</name>
<evidence type="ECO:0000256" key="9">
    <source>
        <dbReference type="ARBA" id="ARBA00023128"/>
    </source>
</evidence>
<dbReference type="InterPro" id="IPR005341">
    <property type="entry name" value="Tim16"/>
</dbReference>
<evidence type="ECO:0000256" key="3">
    <source>
        <dbReference type="ARBA" id="ARBA00013571"/>
    </source>
</evidence>
<evidence type="ECO:0000256" key="8">
    <source>
        <dbReference type="ARBA" id="ARBA00023010"/>
    </source>
</evidence>
<keyword evidence="15" id="KW-1185">Reference proteome</keyword>
<dbReference type="OrthoDB" id="10262892at2759"/>
<reference evidence="14" key="1">
    <citation type="submission" date="2022-07" db="EMBL/GenBank/DDBJ databases">
        <title>Phylogenomic reconstructions and comparative analyses of Kickxellomycotina fungi.</title>
        <authorList>
            <person name="Reynolds N.K."/>
            <person name="Stajich J.E."/>
            <person name="Barry K."/>
            <person name="Grigoriev I.V."/>
            <person name="Crous P."/>
            <person name="Smith M.E."/>
        </authorList>
    </citation>
    <scope>NUCLEOTIDE SEQUENCE</scope>
    <source>
        <strain evidence="14">IMI 214461</strain>
    </source>
</reference>
<comment type="subcellular location">
    <subcellularLocation>
        <location evidence="1">Mitochondrion inner membrane</location>
        <topology evidence="1">Peripheral membrane protein</topology>
    </subcellularLocation>
</comment>
<evidence type="ECO:0000256" key="6">
    <source>
        <dbReference type="ARBA" id="ARBA00022792"/>
    </source>
</evidence>
<feature type="region of interest" description="Disordered" evidence="13">
    <location>
        <begin position="118"/>
        <end position="145"/>
    </location>
</feature>
<dbReference type="EMBL" id="JANBQF010000163">
    <property type="protein sequence ID" value="KAJ2004286.1"/>
    <property type="molecule type" value="Genomic_DNA"/>
</dbReference>